<dbReference type="FunFam" id="3.80.10.10:FF:000770">
    <property type="entry name" value="Uncharacterized protein"/>
    <property type="match status" value="1"/>
</dbReference>
<dbReference type="EMBL" id="GG666464">
    <property type="protein sequence ID" value="EEN68437.1"/>
    <property type="molecule type" value="Genomic_DNA"/>
</dbReference>
<dbReference type="SMART" id="SM00364">
    <property type="entry name" value="LRR_BAC"/>
    <property type="match status" value="3"/>
</dbReference>
<evidence type="ECO:0000256" key="5">
    <source>
        <dbReference type="ARBA" id="ARBA00022737"/>
    </source>
</evidence>
<dbReference type="InterPro" id="IPR050541">
    <property type="entry name" value="LRR_TM_domain-containing"/>
</dbReference>
<dbReference type="Pfam" id="PF00560">
    <property type="entry name" value="LRR_1"/>
    <property type="match status" value="1"/>
</dbReference>
<dbReference type="GO" id="GO:0016020">
    <property type="term" value="C:membrane"/>
    <property type="evidence" value="ECO:0007669"/>
    <property type="project" value="UniProtKB-SubCell"/>
</dbReference>
<evidence type="ECO:0000313" key="12">
    <source>
        <dbReference type="EMBL" id="EEN68437.1"/>
    </source>
</evidence>
<accession>C3XU63</accession>
<dbReference type="SUPFAM" id="SSF48726">
    <property type="entry name" value="Immunoglobulin"/>
    <property type="match status" value="1"/>
</dbReference>
<sequence length="491" mass="53808">MTAGASCPEGCRCISGGVYCTEGNMRPLPKSFPISTESLYLFRYNLSSILKDQFTNLPLLESLNLRGNHISNLAPQAAMKGLDSLEILDLSSNQLEIVPAECLQSLGQLRELNLQNNKILALNDDGFSGLGKLDRLYLDSNRIGYVSSKAFRNLDSLRELTLKNNLITVVPGQAIGLAKTIEILRLAGNPLNMSDLSSLRAAPTILELDLANIGRLSKRALLPLENLTNLNISNCSLARVPILRHLGTMQVLDLSWNNITTLPPEAFSTMTDLTHLRLSNINLSSIEPNAFAGLSSLQHLSLENNQLKTLPRNLFMPLRSLELLDLYNNPWSCDCRLHWLIRVRIHSTCSMTCYRCSTPANFKRTELSLAEVPIKNLSCIPPRIVSSSKDLYLSEGDPAFFNCDVSGFPIPDVEWLGPGGKPIKQTGDGRRFPSKEGTLEIFNVSRKDAGQYVCWAGNGGGNATRSFNLTVTVSTNPHSSTISNTASTSSG</sequence>
<dbReference type="InterPro" id="IPR003598">
    <property type="entry name" value="Ig_sub2"/>
</dbReference>
<dbReference type="InterPro" id="IPR032675">
    <property type="entry name" value="LRR_dom_sf"/>
</dbReference>
<dbReference type="PROSITE" id="PS50835">
    <property type="entry name" value="IG_LIKE"/>
    <property type="match status" value="1"/>
</dbReference>
<comment type="subcellular location">
    <subcellularLocation>
        <location evidence="1">Membrane</location>
        <topology evidence="1">Single-pass membrane protein</topology>
    </subcellularLocation>
</comment>
<dbReference type="Gene3D" id="3.80.10.10">
    <property type="entry name" value="Ribonuclease Inhibitor"/>
    <property type="match status" value="3"/>
</dbReference>
<evidence type="ECO:0000256" key="8">
    <source>
        <dbReference type="ARBA" id="ARBA00023157"/>
    </source>
</evidence>
<dbReference type="InterPro" id="IPR007110">
    <property type="entry name" value="Ig-like_dom"/>
</dbReference>
<feature type="domain" description="Ig-like" evidence="11">
    <location>
        <begin position="382"/>
        <end position="470"/>
    </location>
</feature>
<evidence type="ECO:0000256" key="2">
    <source>
        <dbReference type="ARBA" id="ARBA00022614"/>
    </source>
</evidence>
<dbReference type="PANTHER" id="PTHR24369:SF212">
    <property type="entry name" value="LEUCINE-RICH REPEAT-CONTAINING PROTEIN 4B-LIKE"/>
    <property type="match status" value="1"/>
</dbReference>
<dbReference type="AlphaFoldDB" id="C3XU63"/>
<dbReference type="Gene3D" id="2.60.40.10">
    <property type="entry name" value="Immunoglobulins"/>
    <property type="match status" value="1"/>
</dbReference>
<dbReference type="InterPro" id="IPR036179">
    <property type="entry name" value="Ig-like_dom_sf"/>
</dbReference>
<keyword evidence="5" id="KW-0677">Repeat</keyword>
<dbReference type="InterPro" id="IPR003599">
    <property type="entry name" value="Ig_sub"/>
</dbReference>
<feature type="non-terminal residue" evidence="12">
    <location>
        <position position="491"/>
    </location>
</feature>
<evidence type="ECO:0000256" key="1">
    <source>
        <dbReference type="ARBA" id="ARBA00004167"/>
    </source>
</evidence>
<evidence type="ECO:0000259" key="11">
    <source>
        <dbReference type="PROSITE" id="PS50835"/>
    </source>
</evidence>
<dbReference type="InterPro" id="IPR013783">
    <property type="entry name" value="Ig-like_fold"/>
</dbReference>
<proteinExistence type="predicted"/>
<evidence type="ECO:0000256" key="4">
    <source>
        <dbReference type="ARBA" id="ARBA00022729"/>
    </source>
</evidence>
<dbReference type="InterPro" id="IPR013098">
    <property type="entry name" value="Ig_I-set"/>
</dbReference>
<dbReference type="FunFam" id="2.60.40.10:FF:000032">
    <property type="entry name" value="palladin isoform X1"/>
    <property type="match status" value="1"/>
</dbReference>
<evidence type="ECO:0000256" key="6">
    <source>
        <dbReference type="ARBA" id="ARBA00022989"/>
    </source>
</evidence>
<name>C3XU63_BRAFL</name>
<dbReference type="FunFam" id="3.80.10.10:FF:000732">
    <property type="entry name" value="GD11101"/>
    <property type="match status" value="1"/>
</dbReference>
<dbReference type="InterPro" id="IPR003591">
    <property type="entry name" value="Leu-rich_rpt_typical-subtyp"/>
</dbReference>
<dbReference type="Pfam" id="PF07679">
    <property type="entry name" value="I-set"/>
    <property type="match status" value="1"/>
</dbReference>
<dbReference type="SMART" id="SM00408">
    <property type="entry name" value="IGc2"/>
    <property type="match status" value="1"/>
</dbReference>
<evidence type="ECO:0000256" key="9">
    <source>
        <dbReference type="ARBA" id="ARBA00023180"/>
    </source>
</evidence>
<keyword evidence="10" id="KW-0393">Immunoglobulin domain</keyword>
<evidence type="ECO:0000256" key="7">
    <source>
        <dbReference type="ARBA" id="ARBA00023136"/>
    </source>
</evidence>
<keyword evidence="9" id="KW-0325">Glycoprotein</keyword>
<keyword evidence="8" id="KW-1015">Disulfide bond</keyword>
<dbReference type="SUPFAM" id="SSF52058">
    <property type="entry name" value="L domain-like"/>
    <property type="match status" value="1"/>
</dbReference>
<dbReference type="SMART" id="SM00369">
    <property type="entry name" value="LRR_TYP"/>
    <property type="match status" value="9"/>
</dbReference>
<dbReference type="PROSITE" id="PS51450">
    <property type="entry name" value="LRR"/>
    <property type="match status" value="3"/>
</dbReference>
<dbReference type="SMART" id="SM00409">
    <property type="entry name" value="IG"/>
    <property type="match status" value="1"/>
</dbReference>
<organism>
    <name type="scientific">Branchiostoma floridae</name>
    <name type="common">Florida lancelet</name>
    <name type="synonym">Amphioxus</name>
    <dbReference type="NCBI Taxonomy" id="7739"/>
    <lineage>
        <taxon>Eukaryota</taxon>
        <taxon>Metazoa</taxon>
        <taxon>Chordata</taxon>
        <taxon>Cephalochordata</taxon>
        <taxon>Leptocardii</taxon>
        <taxon>Amphioxiformes</taxon>
        <taxon>Branchiostomatidae</taxon>
        <taxon>Branchiostoma</taxon>
    </lineage>
</organism>
<keyword evidence="2" id="KW-0433">Leucine-rich repeat</keyword>
<gene>
    <name evidence="12" type="ORF">BRAFLDRAFT_214255</name>
</gene>
<protein>
    <recommendedName>
        <fullName evidence="11">Ig-like domain-containing protein</fullName>
    </recommendedName>
</protein>
<keyword evidence="7" id="KW-0472">Membrane</keyword>
<dbReference type="InterPro" id="IPR001611">
    <property type="entry name" value="Leu-rich_rpt"/>
</dbReference>
<evidence type="ECO:0000256" key="10">
    <source>
        <dbReference type="ARBA" id="ARBA00023319"/>
    </source>
</evidence>
<keyword evidence="4" id="KW-0732">Signal</keyword>
<evidence type="ECO:0000256" key="3">
    <source>
        <dbReference type="ARBA" id="ARBA00022692"/>
    </source>
</evidence>
<reference evidence="12" key="1">
    <citation type="journal article" date="2008" name="Nature">
        <title>The amphioxus genome and the evolution of the chordate karyotype.</title>
        <authorList>
            <consortium name="US DOE Joint Genome Institute (JGI-PGF)"/>
            <person name="Putnam N.H."/>
            <person name="Butts T."/>
            <person name="Ferrier D.E.K."/>
            <person name="Furlong R.F."/>
            <person name="Hellsten U."/>
            <person name="Kawashima T."/>
            <person name="Robinson-Rechavi M."/>
            <person name="Shoguchi E."/>
            <person name="Terry A."/>
            <person name="Yu J.-K."/>
            <person name="Benito-Gutierrez E.L."/>
            <person name="Dubchak I."/>
            <person name="Garcia-Fernandez J."/>
            <person name="Gibson-Brown J.J."/>
            <person name="Grigoriev I.V."/>
            <person name="Horton A.C."/>
            <person name="de Jong P.J."/>
            <person name="Jurka J."/>
            <person name="Kapitonov V.V."/>
            <person name="Kohara Y."/>
            <person name="Kuroki Y."/>
            <person name="Lindquist E."/>
            <person name="Lucas S."/>
            <person name="Osoegawa K."/>
            <person name="Pennacchio L.A."/>
            <person name="Salamov A.A."/>
            <person name="Satou Y."/>
            <person name="Sauka-Spengler T."/>
            <person name="Schmutz J."/>
            <person name="Shin-I T."/>
            <person name="Toyoda A."/>
            <person name="Bronner-Fraser M."/>
            <person name="Fujiyama A."/>
            <person name="Holland L.Z."/>
            <person name="Holland P.W.H."/>
            <person name="Satoh N."/>
            <person name="Rokhsar D.S."/>
        </authorList>
    </citation>
    <scope>NUCLEOTIDE SEQUENCE [LARGE SCALE GENOMIC DNA]</scope>
    <source>
        <strain evidence="12">S238N-H82</strain>
        <tissue evidence="12">Testes</tissue>
    </source>
</reference>
<keyword evidence="3" id="KW-0812">Transmembrane</keyword>
<dbReference type="eggNOG" id="KOG0619">
    <property type="taxonomic scope" value="Eukaryota"/>
</dbReference>
<dbReference type="InParanoid" id="C3XU63"/>
<dbReference type="PANTHER" id="PTHR24369">
    <property type="entry name" value="ANTIGEN BSP, PUTATIVE-RELATED"/>
    <property type="match status" value="1"/>
</dbReference>
<dbReference type="Pfam" id="PF13855">
    <property type="entry name" value="LRR_8"/>
    <property type="match status" value="2"/>
</dbReference>
<keyword evidence="6" id="KW-1133">Transmembrane helix</keyword>